<feature type="transmembrane region" description="Helical" evidence="2">
    <location>
        <begin position="86"/>
        <end position="106"/>
    </location>
</feature>
<dbReference type="RefSeq" id="WP_235722413.1">
    <property type="nucleotide sequence ID" value="NZ_JAPKFM010000010.1"/>
</dbReference>
<gene>
    <name evidence="3" type="ORF">OSB52_11795</name>
</gene>
<feature type="transmembrane region" description="Helical" evidence="2">
    <location>
        <begin position="62"/>
        <end position="80"/>
    </location>
</feature>
<comment type="caution">
    <text evidence="3">The sequence shown here is derived from an EMBL/GenBank/DDBJ whole genome shotgun (WGS) entry which is preliminary data.</text>
</comment>
<keyword evidence="4" id="KW-1185">Reference proteome</keyword>
<evidence type="ECO:0000256" key="1">
    <source>
        <dbReference type="SAM" id="MobiDB-lite"/>
    </source>
</evidence>
<keyword evidence="2" id="KW-0472">Membrane</keyword>
<evidence type="ECO:0000313" key="3">
    <source>
        <dbReference type="EMBL" id="MCX2964777.1"/>
    </source>
</evidence>
<name>A0A9X3D6X2_9ACTN</name>
<dbReference type="AlphaFoldDB" id="A0A9X3D6X2"/>
<evidence type="ECO:0000256" key="2">
    <source>
        <dbReference type="SAM" id="Phobius"/>
    </source>
</evidence>
<sequence length="200" mass="21330">MTTQMSVPGEHNRTTAAKTADTHDAKVFAPAANPTAVVPGVLIGVAMLSLAVVAVRDLLVAAGWISGPGWLTTAALWVADIDWWDWMWPAAVASIIVGGVLLWLAVRPRRRTHLSVAEHEVLWTRRGDVARRCSAAVSALGGVSHATTVVGRRTVKVSVTVHDSVDRSVIDQVVGEVLSTIAAPLRRKVRIVSARGGDER</sequence>
<feature type="transmembrane region" description="Helical" evidence="2">
    <location>
        <begin position="36"/>
        <end position="55"/>
    </location>
</feature>
<protein>
    <submittedName>
        <fullName evidence="3">DUF6286 domain-containing protein</fullName>
    </submittedName>
</protein>
<feature type="region of interest" description="Disordered" evidence="1">
    <location>
        <begin position="1"/>
        <end position="20"/>
    </location>
</feature>
<keyword evidence="2" id="KW-0812">Transmembrane</keyword>
<keyword evidence="2" id="KW-1133">Transmembrane helix</keyword>
<dbReference type="Proteomes" id="UP001143347">
    <property type="component" value="Unassembled WGS sequence"/>
</dbReference>
<dbReference type="EMBL" id="JAPKFM010000010">
    <property type="protein sequence ID" value="MCX2964777.1"/>
    <property type="molecule type" value="Genomic_DNA"/>
</dbReference>
<organism evidence="3 4">
    <name type="scientific">Gordonia aquimaris</name>
    <dbReference type="NCBI Taxonomy" id="2984863"/>
    <lineage>
        <taxon>Bacteria</taxon>
        <taxon>Bacillati</taxon>
        <taxon>Actinomycetota</taxon>
        <taxon>Actinomycetes</taxon>
        <taxon>Mycobacteriales</taxon>
        <taxon>Gordoniaceae</taxon>
        <taxon>Gordonia</taxon>
    </lineage>
</organism>
<accession>A0A9X3D6X2</accession>
<reference evidence="3" key="1">
    <citation type="submission" date="2022-10" db="EMBL/GenBank/DDBJ databases">
        <title>WGS of marine actinomycetes from Thailand.</title>
        <authorList>
            <person name="Thawai C."/>
        </authorList>
    </citation>
    <scope>NUCLEOTIDE SEQUENCE</scope>
    <source>
        <strain evidence="3">SW21</strain>
    </source>
</reference>
<evidence type="ECO:0000313" key="4">
    <source>
        <dbReference type="Proteomes" id="UP001143347"/>
    </source>
</evidence>
<proteinExistence type="predicted"/>